<dbReference type="InterPro" id="IPR002677">
    <property type="entry name" value="Ribosomal_bL32"/>
</dbReference>
<keyword evidence="2 5" id="KW-0689">Ribosomal protein</keyword>
<gene>
    <name evidence="5" type="primary">rpmF</name>
    <name evidence="8" type="ORF">DO021_10090</name>
    <name evidence="7" type="ORF">EYB58_13730</name>
</gene>
<dbReference type="InterPro" id="IPR011332">
    <property type="entry name" value="Ribosomal_zn-bd"/>
</dbReference>
<dbReference type="RefSeq" id="WP_111956264.1">
    <property type="nucleotide sequence ID" value="NZ_CP036313.1"/>
</dbReference>
<dbReference type="Proteomes" id="UP000293902">
    <property type="component" value="Chromosome"/>
</dbReference>
<evidence type="ECO:0000313" key="10">
    <source>
        <dbReference type="Proteomes" id="UP000293902"/>
    </source>
</evidence>
<keyword evidence="3 5" id="KW-0687">Ribonucleoprotein</keyword>
<dbReference type="PANTHER" id="PTHR35534:SF1">
    <property type="entry name" value="LARGE RIBOSOMAL SUBUNIT PROTEIN BL32"/>
    <property type="match status" value="1"/>
</dbReference>
<dbReference type="GO" id="GO:0006412">
    <property type="term" value="P:translation"/>
    <property type="evidence" value="ECO:0007669"/>
    <property type="project" value="UniProtKB-UniRule"/>
</dbReference>
<feature type="compositionally biased region" description="Basic residues" evidence="6">
    <location>
        <begin position="7"/>
        <end position="20"/>
    </location>
</feature>
<evidence type="ECO:0000313" key="9">
    <source>
        <dbReference type="Proteomes" id="UP000248798"/>
    </source>
</evidence>
<dbReference type="GO" id="GO:0003735">
    <property type="term" value="F:structural constituent of ribosome"/>
    <property type="evidence" value="ECO:0007669"/>
    <property type="project" value="InterPro"/>
</dbReference>
<evidence type="ECO:0000256" key="6">
    <source>
        <dbReference type="SAM" id="MobiDB-lite"/>
    </source>
</evidence>
<dbReference type="PANTHER" id="PTHR35534">
    <property type="entry name" value="50S RIBOSOMAL PROTEIN L32"/>
    <property type="match status" value="1"/>
</dbReference>
<reference evidence="8 9" key="1">
    <citation type="submission" date="2018-06" db="EMBL/GenBank/DDBJ databases">
        <title>Complete Genome Sequence of Desulfobacter hydrogenophilus (DSM3380).</title>
        <authorList>
            <person name="Marietou A."/>
            <person name="Schreiber L."/>
            <person name="Marshall I."/>
            <person name="Jorgensen B."/>
        </authorList>
    </citation>
    <scope>NUCLEOTIDE SEQUENCE [LARGE SCALE GENOMIC DNA]</scope>
    <source>
        <strain evidence="8 9">DSM 3380</strain>
    </source>
</reference>
<evidence type="ECO:0000256" key="2">
    <source>
        <dbReference type="ARBA" id="ARBA00022980"/>
    </source>
</evidence>
<sequence length="62" mass="6987">MAVPKQKSSKARGRKRRTHYKTSAPTITICPECQEPKLPHTACPECGTYKGRDVKPDMEVDE</sequence>
<comment type="similarity">
    <text evidence="1 5">Belongs to the bacterial ribosomal protein bL32 family.</text>
</comment>
<dbReference type="NCBIfam" id="TIGR01031">
    <property type="entry name" value="rpmF_bact"/>
    <property type="match status" value="1"/>
</dbReference>
<keyword evidence="10" id="KW-1185">Reference proteome</keyword>
<dbReference type="InterPro" id="IPR044957">
    <property type="entry name" value="Ribosomal_bL32_bact"/>
</dbReference>
<dbReference type="Proteomes" id="UP000248798">
    <property type="component" value="Unassembled WGS sequence"/>
</dbReference>
<evidence type="ECO:0000256" key="3">
    <source>
        <dbReference type="ARBA" id="ARBA00023274"/>
    </source>
</evidence>
<proteinExistence type="inferred from homology"/>
<evidence type="ECO:0000256" key="1">
    <source>
        <dbReference type="ARBA" id="ARBA00008560"/>
    </source>
</evidence>
<feature type="region of interest" description="Disordered" evidence="6">
    <location>
        <begin position="1"/>
        <end position="21"/>
    </location>
</feature>
<evidence type="ECO:0000256" key="4">
    <source>
        <dbReference type="ARBA" id="ARBA00035178"/>
    </source>
</evidence>
<protein>
    <recommendedName>
        <fullName evidence="4 5">Large ribosomal subunit protein bL32</fullName>
    </recommendedName>
</protein>
<dbReference type="EMBL" id="CP036313">
    <property type="protein sequence ID" value="QBH13890.1"/>
    <property type="molecule type" value="Genomic_DNA"/>
</dbReference>
<accession>A0A328FED9</accession>
<evidence type="ECO:0000256" key="5">
    <source>
        <dbReference type="HAMAP-Rule" id="MF_00340"/>
    </source>
</evidence>
<dbReference type="Pfam" id="PF01783">
    <property type="entry name" value="Ribosomal_L32p"/>
    <property type="match status" value="1"/>
</dbReference>
<evidence type="ECO:0000313" key="7">
    <source>
        <dbReference type="EMBL" id="QBH13890.1"/>
    </source>
</evidence>
<reference evidence="7 10" key="2">
    <citation type="submission" date="2019-02" db="EMBL/GenBank/DDBJ databases">
        <title>Complete genome sequence of Desulfobacter hydrogenophilus AcRS1.</title>
        <authorList>
            <person name="Marietou A."/>
            <person name="Lund M.B."/>
            <person name="Marshall I.P.G."/>
            <person name="Schreiber L."/>
            <person name="Jorgensen B."/>
        </authorList>
    </citation>
    <scope>NUCLEOTIDE SEQUENCE [LARGE SCALE GENOMIC DNA]</scope>
    <source>
        <strain evidence="7 10">AcRS1</strain>
    </source>
</reference>
<dbReference type="GO" id="GO:0015934">
    <property type="term" value="C:large ribosomal subunit"/>
    <property type="evidence" value="ECO:0007669"/>
    <property type="project" value="InterPro"/>
</dbReference>
<evidence type="ECO:0000313" key="8">
    <source>
        <dbReference type="EMBL" id="RAM02120.1"/>
    </source>
</evidence>
<dbReference type="EMBL" id="QLNI01000018">
    <property type="protein sequence ID" value="RAM02120.1"/>
    <property type="molecule type" value="Genomic_DNA"/>
</dbReference>
<dbReference type="AlphaFoldDB" id="A0A328FED9"/>
<name>A0A328FED9_9BACT</name>
<dbReference type="OrthoDB" id="9801927at2"/>
<dbReference type="SUPFAM" id="SSF57829">
    <property type="entry name" value="Zn-binding ribosomal proteins"/>
    <property type="match status" value="1"/>
</dbReference>
<dbReference type="HAMAP" id="MF_00340">
    <property type="entry name" value="Ribosomal_bL32"/>
    <property type="match status" value="1"/>
</dbReference>
<organism evidence="8 9">
    <name type="scientific">Desulfobacter hydrogenophilus</name>
    <dbReference type="NCBI Taxonomy" id="2291"/>
    <lineage>
        <taxon>Bacteria</taxon>
        <taxon>Pseudomonadati</taxon>
        <taxon>Thermodesulfobacteriota</taxon>
        <taxon>Desulfobacteria</taxon>
        <taxon>Desulfobacterales</taxon>
        <taxon>Desulfobacteraceae</taxon>
        <taxon>Desulfobacter</taxon>
    </lineage>
</organism>